<proteinExistence type="predicted"/>
<evidence type="ECO:0000256" key="1">
    <source>
        <dbReference type="SAM" id="Phobius"/>
    </source>
</evidence>
<evidence type="ECO:0000313" key="2">
    <source>
        <dbReference type="EMBL" id="RLP72499.1"/>
    </source>
</evidence>
<name>A0A3L6ZX68_9MICO</name>
<keyword evidence="1" id="KW-1133">Transmembrane helix</keyword>
<keyword evidence="1" id="KW-0812">Transmembrane</keyword>
<feature type="transmembrane region" description="Helical" evidence="1">
    <location>
        <begin position="107"/>
        <end position="126"/>
    </location>
</feature>
<dbReference type="InterPro" id="IPR021257">
    <property type="entry name" value="DUF2809"/>
</dbReference>
<dbReference type="OrthoDB" id="3874273at2"/>
<dbReference type="EMBL" id="RCUV01000005">
    <property type="protein sequence ID" value="RLP72499.1"/>
    <property type="molecule type" value="Genomic_DNA"/>
</dbReference>
<protein>
    <submittedName>
        <fullName evidence="2">DUF2809 domain-containing protein</fullName>
    </submittedName>
</protein>
<dbReference type="Proteomes" id="UP000270299">
    <property type="component" value="Unassembled WGS sequence"/>
</dbReference>
<reference evidence="2 3" key="1">
    <citation type="submission" date="2018-10" db="EMBL/GenBank/DDBJ databases">
        <authorList>
            <person name="Li J."/>
        </authorList>
    </citation>
    <scope>NUCLEOTIDE SEQUENCE [LARGE SCALE GENOMIC DNA]</scope>
    <source>
        <strain evidence="2 3">CCTCC AB209002</strain>
    </source>
</reference>
<keyword evidence="1" id="KW-0472">Membrane</keyword>
<accession>A0A3L6ZX68</accession>
<feature type="transmembrane region" description="Helical" evidence="1">
    <location>
        <begin position="82"/>
        <end position="100"/>
    </location>
</feature>
<dbReference type="AlphaFoldDB" id="A0A3L6ZX68"/>
<feature type="transmembrane region" description="Helical" evidence="1">
    <location>
        <begin position="57"/>
        <end position="76"/>
    </location>
</feature>
<feature type="transmembrane region" description="Helical" evidence="1">
    <location>
        <begin position="146"/>
        <end position="169"/>
    </location>
</feature>
<sequence>MEHLTQLGLRLRRHRIRIRGTPRRAPWRCGVSQTGAVTTNSRAAILVRRTPPRRRPVLVGVIVLVVVVGLSVRGVPGPLGDGAGGILYAVLVYAVIAMLAPAAPAAHIGIGAAIVCTAVELLQLTGLPSSLGAALPPVRYVLGTTFVWTDLITGALGAVVAVLADGFLLRLRRRRRAQSVQ</sequence>
<comment type="caution">
    <text evidence="2">The sequence shown here is derived from an EMBL/GenBank/DDBJ whole genome shotgun (WGS) entry which is preliminary data.</text>
</comment>
<organism evidence="2 3">
    <name type="scientific">Mycetocola manganoxydans</name>
    <dbReference type="NCBI Taxonomy" id="699879"/>
    <lineage>
        <taxon>Bacteria</taxon>
        <taxon>Bacillati</taxon>
        <taxon>Actinomycetota</taxon>
        <taxon>Actinomycetes</taxon>
        <taxon>Micrococcales</taxon>
        <taxon>Microbacteriaceae</taxon>
        <taxon>Mycetocola</taxon>
    </lineage>
</organism>
<evidence type="ECO:0000313" key="3">
    <source>
        <dbReference type="Proteomes" id="UP000270299"/>
    </source>
</evidence>
<keyword evidence="3" id="KW-1185">Reference proteome</keyword>
<dbReference type="Pfam" id="PF10990">
    <property type="entry name" value="DUF2809"/>
    <property type="match status" value="1"/>
</dbReference>
<gene>
    <name evidence="2" type="ORF">D9V29_04985</name>
</gene>